<proteinExistence type="predicted"/>
<dbReference type="PANTHER" id="PTHR28637">
    <property type="entry name" value="DNA REPLICATION FACTOR CDT1"/>
    <property type="match status" value="1"/>
</dbReference>
<dbReference type="InterPro" id="IPR036390">
    <property type="entry name" value="WH_DNA-bd_sf"/>
</dbReference>
<protein>
    <submittedName>
        <fullName evidence="1">Uncharacterized protein</fullName>
    </submittedName>
</protein>
<organism evidence="1 2">
    <name type="scientific">Buddleja alternifolia</name>
    <dbReference type="NCBI Taxonomy" id="168488"/>
    <lineage>
        <taxon>Eukaryota</taxon>
        <taxon>Viridiplantae</taxon>
        <taxon>Streptophyta</taxon>
        <taxon>Embryophyta</taxon>
        <taxon>Tracheophyta</taxon>
        <taxon>Spermatophyta</taxon>
        <taxon>Magnoliopsida</taxon>
        <taxon>eudicotyledons</taxon>
        <taxon>Gunneridae</taxon>
        <taxon>Pentapetalae</taxon>
        <taxon>asterids</taxon>
        <taxon>lamiids</taxon>
        <taxon>Lamiales</taxon>
        <taxon>Scrophulariaceae</taxon>
        <taxon>Buddlejeae</taxon>
        <taxon>Buddleja</taxon>
    </lineage>
</organism>
<dbReference type="GO" id="GO:0000278">
    <property type="term" value="P:mitotic cell cycle"/>
    <property type="evidence" value="ECO:0007669"/>
    <property type="project" value="TreeGrafter"/>
</dbReference>
<dbReference type="PANTHER" id="PTHR28637:SF1">
    <property type="entry name" value="DNA REPLICATION FACTOR CDT1"/>
    <property type="match status" value="1"/>
</dbReference>
<evidence type="ECO:0000313" key="2">
    <source>
        <dbReference type="Proteomes" id="UP000826271"/>
    </source>
</evidence>
<dbReference type="GO" id="GO:0070182">
    <property type="term" value="F:DNA polymerase binding"/>
    <property type="evidence" value="ECO:0007669"/>
    <property type="project" value="TreeGrafter"/>
</dbReference>
<dbReference type="Proteomes" id="UP000826271">
    <property type="component" value="Unassembled WGS sequence"/>
</dbReference>
<dbReference type="GO" id="GO:0005634">
    <property type="term" value="C:nucleus"/>
    <property type="evidence" value="ECO:0007669"/>
    <property type="project" value="TreeGrafter"/>
</dbReference>
<evidence type="ECO:0000313" key="1">
    <source>
        <dbReference type="EMBL" id="KAG8378879.1"/>
    </source>
</evidence>
<dbReference type="AlphaFoldDB" id="A0AAV6X932"/>
<name>A0AAV6X932_9LAMI</name>
<dbReference type="GO" id="GO:0030174">
    <property type="term" value="P:regulation of DNA-templated DNA replication initiation"/>
    <property type="evidence" value="ECO:0007669"/>
    <property type="project" value="InterPro"/>
</dbReference>
<dbReference type="SUPFAM" id="SSF46785">
    <property type="entry name" value="Winged helix' DNA-binding domain"/>
    <property type="match status" value="1"/>
</dbReference>
<gene>
    <name evidence="1" type="ORF">BUALT_Bualt07G0030500</name>
</gene>
<dbReference type="GO" id="GO:0003677">
    <property type="term" value="F:DNA binding"/>
    <property type="evidence" value="ECO:0007669"/>
    <property type="project" value="InterPro"/>
</dbReference>
<dbReference type="GO" id="GO:0000076">
    <property type="term" value="P:DNA replication checkpoint signaling"/>
    <property type="evidence" value="ECO:0007669"/>
    <property type="project" value="TreeGrafter"/>
</dbReference>
<dbReference type="EMBL" id="WHWC01000007">
    <property type="protein sequence ID" value="KAG8378879.1"/>
    <property type="molecule type" value="Genomic_DNA"/>
</dbReference>
<keyword evidence="2" id="KW-1185">Reference proteome</keyword>
<dbReference type="GO" id="GO:0071163">
    <property type="term" value="P:DNA replication preinitiation complex assembly"/>
    <property type="evidence" value="ECO:0007669"/>
    <property type="project" value="InterPro"/>
</dbReference>
<accession>A0AAV6X932</accession>
<comment type="caution">
    <text evidence="1">The sequence shown here is derived from an EMBL/GenBank/DDBJ whole genome shotgun (WGS) entry which is preliminary data.</text>
</comment>
<reference evidence="1" key="1">
    <citation type="submission" date="2019-10" db="EMBL/GenBank/DDBJ databases">
        <authorList>
            <person name="Zhang R."/>
            <person name="Pan Y."/>
            <person name="Wang J."/>
            <person name="Ma R."/>
            <person name="Yu S."/>
        </authorList>
    </citation>
    <scope>NUCLEOTIDE SEQUENCE</scope>
    <source>
        <strain evidence="1">LA-IB0</strain>
        <tissue evidence="1">Leaf</tissue>
    </source>
</reference>
<sequence>MMYCLVCDGLWNFVVQIRLGWTDAAMIAGAREVGVSPSIVGSFPRKEAALVGVFVLVLDVCKSWCILNIFLSPLSHCVDKEQKEHRFANPIFTLDSLDSSIRLPQLKRSATTFTNISSQIGYLTDRRFTHSHLAQVKVIMPEILVKVRLQFKHKGPFPPQALGPLDPSSRRNVILALTVKGGSYVHYYSGITGKCLTGMVSSERGNNVMMKIEFDVLL</sequence>
<dbReference type="InterPro" id="IPR045173">
    <property type="entry name" value="Cdt1"/>
</dbReference>